<feature type="DNA-binding region" description="OmpR/PhoB-type" evidence="11">
    <location>
        <begin position="142"/>
        <end position="242"/>
    </location>
</feature>
<evidence type="ECO:0000256" key="4">
    <source>
        <dbReference type="ARBA" id="ARBA00023012"/>
    </source>
</evidence>
<dbReference type="PROSITE" id="PS50110">
    <property type="entry name" value="RESPONSE_REGULATORY"/>
    <property type="match status" value="1"/>
</dbReference>
<protein>
    <recommendedName>
        <fullName evidence="9">Regulatory protein VirG</fullName>
    </recommendedName>
</protein>
<dbReference type="InterPro" id="IPR011006">
    <property type="entry name" value="CheY-like_superfamily"/>
</dbReference>
<dbReference type="SMART" id="SM00862">
    <property type="entry name" value="Trans_reg_C"/>
    <property type="match status" value="1"/>
</dbReference>
<dbReference type="GO" id="GO:0000156">
    <property type="term" value="F:phosphorelay response regulator activity"/>
    <property type="evidence" value="ECO:0007669"/>
    <property type="project" value="TreeGrafter"/>
</dbReference>
<dbReference type="PROSITE" id="PS51755">
    <property type="entry name" value="OMPR_PHOB"/>
    <property type="match status" value="1"/>
</dbReference>
<comment type="subcellular location">
    <subcellularLocation>
        <location evidence="1">Cytoplasm</location>
    </subcellularLocation>
</comment>
<feature type="modified residue" description="4-aspartylphosphate" evidence="10">
    <location>
        <position position="64"/>
    </location>
</feature>
<dbReference type="GO" id="GO:0000976">
    <property type="term" value="F:transcription cis-regulatory region binding"/>
    <property type="evidence" value="ECO:0007669"/>
    <property type="project" value="TreeGrafter"/>
</dbReference>
<evidence type="ECO:0000259" key="13">
    <source>
        <dbReference type="PROSITE" id="PS51755"/>
    </source>
</evidence>
<evidence type="ECO:0000256" key="3">
    <source>
        <dbReference type="ARBA" id="ARBA00022553"/>
    </source>
</evidence>
<dbReference type="FunFam" id="1.10.10.10:FF:000099">
    <property type="entry name" value="Two-component system response regulator TorR"/>
    <property type="match status" value="1"/>
</dbReference>
<dbReference type="Gene3D" id="3.40.50.2300">
    <property type="match status" value="1"/>
</dbReference>
<dbReference type="Gene3D" id="6.10.250.690">
    <property type="match status" value="1"/>
</dbReference>
<dbReference type="CDD" id="cd00383">
    <property type="entry name" value="trans_reg_C"/>
    <property type="match status" value="1"/>
</dbReference>
<dbReference type="EMBL" id="FMJD01000007">
    <property type="protein sequence ID" value="SCM76150.1"/>
    <property type="molecule type" value="Genomic_DNA"/>
</dbReference>
<evidence type="ECO:0000256" key="1">
    <source>
        <dbReference type="ARBA" id="ARBA00004496"/>
    </source>
</evidence>
<dbReference type="SMART" id="SM00448">
    <property type="entry name" value="REC"/>
    <property type="match status" value="1"/>
</dbReference>
<evidence type="ECO:0000256" key="11">
    <source>
        <dbReference type="PROSITE-ProRule" id="PRU01091"/>
    </source>
</evidence>
<gene>
    <name evidence="14" type="primary">aruR</name>
    <name evidence="14" type="ORF">KL86PLE_30597</name>
</gene>
<dbReference type="PANTHER" id="PTHR48111">
    <property type="entry name" value="REGULATOR OF RPOS"/>
    <property type="match status" value="1"/>
</dbReference>
<evidence type="ECO:0000256" key="2">
    <source>
        <dbReference type="ARBA" id="ARBA00022490"/>
    </source>
</evidence>
<dbReference type="InterPro" id="IPR039420">
    <property type="entry name" value="WalR-like"/>
</dbReference>
<dbReference type="Pfam" id="PF00072">
    <property type="entry name" value="Response_reg"/>
    <property type="match status" value="1"/>
</dbReference>
<reference evidence="14" key="1">
    <citation type="submission" date="2016-08" db="EMBL/GenBank/DDBJ databases">
        <authorList>
            <person name="Seilhamer J.J."/>
        </authorList>
    </citation>
    <scope>NUCLEOTIDE SEQUENCE</scope>
    <source>
        <strain evidence="14">86</strain>
    </source>
</reference>
<feature type="domain" description="Response regulatory" evidence="12">
    <location>
        <begin position="14"/>
        <end position="128"/>
    </location>
</feature>
<accession>A0A212LFA2</accession>
<dbReference type="SUPFAM" id="SSF46894">
    <property type="entry name" value="C-terminal effector domain of the bipartite response regulators"/>
    <property type="match status" value="1"/>
</dbReference>
<dbReference type="PANTHER" id="PTHR48111:SF4">
    <property type="entry name" value="DNA-BINDING DUAL TRANSCRIPTIONAL REGULATOR OMPR"/>
    <property type="match status" value="1"/>
</dbReference>
<dbReference type="GO" id="GO:0032993">
    <property type="term" value="C:protein-DNA complex"/>
    <property type="evidence" value="ECO:0007669"/>
    <property type="project" value="TreeGrafter"/>
</dbReference>
<evidence type="ECO:0000256" key="5">
    <source>
        <dbReference type="ARBA" id="ARBA00023015"/>
    </source>
</evidence>
<evidence type="ECO:0000256" key="10">
    <source>
        <dbReference type="PROSITE-ProRule" id="PRU00169"/>
    </source>
</evidence>
<organism evidence="14">
    <name type="scientific">uncultured Pleomorphomonas sp</name>
    <dbReference type="NCBI Taxonomy" id="442121"/>
    <lineage>
        <taxon>Bacteria</taxon>
        <taxon>Pseudomonadati</taxon>
        <taxon>Pseudomonadota</taxon>
        <taxon>Alphaproteobacteria</taxon>
        <taxon>Hyphomicrobiales</taxon>
        <taxon>Pleomorphomonadaceae</taxon>
        <taxon>Pleomorphomonas</taxon>
        <taxon>environmental samples</taxon>
    </lineage>
</organism>
<dbReference type="GO" id="GO:0005829">
    <property type="term" value="C:cytosol"/>
    <property type="evidence" value="ECO:0007669"/>
    <property type="project" value="TreeGrafter"/>
</dbReference>
<evidence type="ECO:0000256" key="7">
    <source>
        <dbReference type="ARBA" id="ARBA00023159"/>
    </source>
</evidence>
<keyword evidence="7" id="KW-0010">Activator</keyword>
<keyword evidence="6 11" id="KW-0238">DNA-binding</keyword>
<dbReference type="InterPro" id="IPR001867">
    <property type="entry name" value="OmpR/PhoB-type_DNA-bd"/>
</dbReference>
<dbReference type="RefSeq" id="WP_288196390.1">
    <property type="nucleotide sequence ID" value="NZ_LT608334.1"/>
</dbReference>
<keyword evidence="5" id="KW-0805">Transcription regulation</keyword>
<keyword evidence="4" id="KW-0902">Two-component regulatory system</keyword>
<keyword evidence="3 10" id="KW-0597">Phosphoprotein</keyword>
<proteinExistence type="predicted"/>
<evidence type="ECO:0000256" key="6">
    <source>
        <dbReference type="ARBA" id="ARBA00023125"/>
    </source>
</evidence>
<dbReference type="InterPro" id="IPR016032">
    <property type="entry name" value="Sig_transdc_resp-reg_C-effctor"/>
</dbReference>
<sequence length="250" mass="27712">MPDTKARDGARRLRVAVVDDDRAVRDVVCDTLESEGIETVACACAADLFAAVARPEGLDMIILDLQLPDGDGFGIAAGIRATNPVPIIMLTGRGGDLDRIMGLEIGADDYVVKPFNARELLARVKAVRRRMTNDFDAARPIRNGYRFLGYVMDVDRRRLTAPSGAPVALTVAEFDLLHALVQRHGRVLSRDQLLEITHRAADDIFDRTIDVLILRLRRKIEPNPTSPRFIKTERGHGYVFDVKVDEIGGR</sequence>
<dbReference type="GO" id="GO:0006355">
    <property type="term" value="P:regulation of DNA-templated transcription"/>
    <property type="evidence" value="ECO:0007669"/>
    <property type="project" value="InterPro"/>
</dbReference>
<feature type="domain" description="OmpR/PhoB-type" evidence="13">
    <location>
        <begin position="142"/>
        <end position="242"/>
    </location>
</feature>
<evidence type="ECO:0000313" key="14">
    <source>
        <dbReference type="EMBL" id="SCM76150.1"/>
    </source>
</evidence>
<dbReference type="Pfam" id="PF00486">
    <property type="entry name" value="Trans_reg_C"/>
    <property type="match status" value="1"/>
</dbReference>
<evidence type="ECO:0000256" key="8">
    <source>
        <dbReference type="ARBA" id="ARBA00023163"/>
    </source>
</evidence>
<evidence type="ECO:0000259" key="12">
    <source>
        <dbReference type="PROSITE" id="PS50110"/>
    </source>
</evidence>
<dbReference type="InterPro" id="IPR036388">
    <property type="entry name" value="WH-like_DNA-bd_sf"/>
</dbReference>
<dbReference type="AlphaFoldDB" id="A0A212LFA2"/>
<evidence type="ECO:0000256" key="9">
    <source>
        <dbReference type="ARBA" id="ARBA00067337"/>
    </source>
</evidence>
<dbReference type="InterPro" id="IPR001789">
    <property type="entry name" value="Sig_transdc_resp-reg_receiver"/>
</dbReference>
<dbReference type="SUPFAM" id="SSF52172">
    <property type="entry name" value="CheY-like"/>
    <property type="match status" value="1"/>
</dbReference>
<keyword evidence="8" id="KW-0804">Transcription</keyword>
<name>A0A212LFA2_9HYPH</name>
<keyword evidence="2" id="KW-0963">Cytoplasm</keyword>
<dbReference type="Gene3D" id="1.10.10.10">
    <property type="entry name" value="Winged helix-like DNA-binding domain superfamily/Winged helix DNA-binding domain"/>
    <property type="match status" value="1"/>
</dbReference>